<dbReference type="PROSITE" id="PS51296">
    <property type="entry name" value="RIESKE"/>
    <property type="match status" value="1"/>
</dbReference>
<keyword evidence="13" id="KW-1185">Reference proteome</keyword>
<dbReference type="RefSeq" id="WP_111135581.1">
    <property type="nucleotide sequence ID" value="NZ_POUB01000137.1"/>
</dbReference>
<dbReference type="GO" id="GO:0051537">
    <property type="term" value="F:2 iron, 2 sulfur cluster binding"/>
    <property type="evidence" value="ECO:0007669"/>
    <property type="project" value="UniProtKB-KW"/>
</dbReference>
<feature type="compositionally biased region" description="Low complexity" evidence="10">
    <location>
        <begin position="48"/>
        <end position="68"/>
    </location>
</feature>
<evidence type="ECO:0000256" key="9">
    <source>
        <dbReference type="ARBA" id="ARBA00034078"/>
    </source>
</evidence>
<keyword evidence="4" id="KW-0479">Metal-binding</keyword>
<comment type="caution">
    <text evidence="12">The sequence shown here is derived from an EMBL/GenBank/DDBJ whole genome shotgun (WGS) entry which is preliminary data.</text>
</comment>
<evidence type="ECO:0000256" key="1">
    <source>
        <dbReference type="ARBA" id="ARBA00002494"/>
    </source>
</evidence>
<evidence type="ECO:0000256" key="8">
    <source>
        <dbReference type="ARBA" id="ARBA00029586"/>
    </source>
</evidence>
<evidence type="ECO:0000313" key="12">
    <source>
        <dbReference type="EMBL" id="PZF94748.1"/>
    </source>
</evidence>
<dbReference type="GO" id="GO:0004497">
    <property type="term" value="F:monooxygenase activity"/>
    <property type="evidence" value="ECO:0007669"/>
    <property type="project" value="UniProtKB-ARBA"/>
</dbReference>
<dbReference type="PRINTS" id="PR00162">
    <property type="entry name" value="RIESKE"/>
</dbReference>
<dbReference type="Gene3D" id="2.102.10.10">
    <property type="entry name" value="Rieske [2Fe-2S] iron-sulphur domain"/>
    <property type="match status" value="1"/>
</dbReference>
<proteinExistence type="predicted"/>
<dbReference type="GO" id="GO:0046872">
    <property type="term" value="F:metal ion binding"/>
    <property type="evidence" value="ECO:0007669"/>
    <property type="project" value="UniProtKB-KW"/>
</dbReference>
<dbReference type="AlphaFoldDB" id="A0A2W2CSZ4"/>
<dbReference type="EMBL" id="POUB01000137">
    <property type="protein sequence ID" value="PZF94748.1"/>
    <property type="molecule type" value="Genomic_DNA"/>
</dbReference>
<feature type="domain" description="Rieske" evidence="11">
    <location>
        <begin position="68"/>
        <end position="160"/>
    </location>
</feature>
<keyword evidence="7" id="KW-1015">Disulfide bond</keyword>
<evidence type="ECO:0000313" key="13">
    <source>
        <dbReference type="Proteomes" id="UP000248749"/>
    </source>
</evidence>
<accession>A0A2W2CSZ4</accession>
<comment type="function">
    <text evidence="1">Iron-sulfur subunit of the cytochrome bc1 complex, an essential component of the respiratory electron transport chain required for ATP synthesis. The bc1 complex catalyzes the oxidation of menaquinol and the reduction of cytochrome c in the respiratory chain. The bc1 complex operates through a Q-cycle mechanism that couples electron transfer to generation of the proton gradient that drives ATP synthesis.</text>
</comment>
<dbReference type="InterPro" id="IPR036922">
    <property type="entry name" value="Rieske_2Fe-2S_sf"/>
</dbReference>
<dbReference type="InterPro" id="IPR006311">
    <property type="entry name" value="TAT_signal"/>
</dbReference>
<name>A0A2W2CSZ4_9ACTN</name>
<dbReference type="GO" id="GO:0016705">
    <property type="term" value="F:oxidoreductase activity, acting on paired donors, with incorporation or reduction of molecular oxygen"/>
    <property type="evidence" value="ECO:0007669"/>
    <property type="project" value="UniProtKB-ARBA"/>
</dbReference>
<gene>
    <name evidence="12" type="ORF">C1I99_19070</name>
</gene>
<dbReference type="InterPro" id="IPR014349">
    <property type="entry name" value="Rieske_Fe-S_prot"/>
</dbReference>
<evidence type="ECO:0000256" key="3">
    <source>
        <dbReference type="ARBA" id="ARBA00022714"/>
    </source>
</evidence>
<dbReference type="InterPro" id="IPR005805">
    <property type="entry name" value="Rieske_Fe-S_prot_C"/>
</dbReference>
<evidence type="ECO:0000256" key="4">
    <source>
        <dbReference type="ARBA" id="ARBA00022723"/>
    </source>
</evidence>
<dbReference type="Proteomes" id="UP000248749">
    <property type="component" value="Unassembled WGS sequence"/>
</dbReference>
<comment type="cofactor">
    <cofactor evidence="9">
        <name>[2Fe-2S] cluster</name>
        <dbReference type="ChEBI" id="CHEBI:190135"/>
    </cofactor>
</comment>
<dbReference type="SUPFAM" id="SSF50022">
    <property type="entry name" value="ISP domain"/>
    <property type="match status" value="1"/>
</dbReference>
<keyword evidence="3" id="KW-0001">2Fe-2S</keyword>
<dbReference type="PANTHER" id="PTHR10134">
    <property type="entry name" value="CYTOCHROME B-C1 COMPLEX SUBUNIT RIESKE, MITOCHONDRIAL"/>
    <property type="match status" value="1"/>
</dbReference>
<evidence type="ECO:0000256" key="5">
    <source>
        <dbReference type="ARBA" id="ARBA00023004"/>
    </source>
</evidence>
<keyword evidence="5" id="KW-0408">Iron</keyword>
<evidence type="ECO:0000256" key="10">
    <source>
        <dbReference type="SAM" id="MobiDB-lite"/>
    </source>
</evidence>
<feature type="region of interest" description="Disordered" evidence="10">
    <location>
        <begin position="34"/>
        <end position="68"/>
    </location>
</feature>
<keyword evidence="6" id="KW-0411">Iron-sulfur</keyword>
<reference evidence="12 13" key="1">
    <citation type="submission" date="2018-01" db="EMBL/GenBank/DDBJ databases">
        <title>Draft genome sequence of Salinispora sp. 13K206.</title>
        <authorList>
            <person name="Sahin N."/>
            <person name="Saygin H."/>
            <person name="Ay H."/>
        </authorList>
    </citation>
    <scope>NUCLEOTIDE SEQUENCE [LARGE SCALE GENOMIC DNA]</scope>
    <source>
        <strain evidence="12 13">13K206</strain>
    </source>
</reference>
<evidence type="ECO:0000259" key="11">
    <source>
        <dbReference type="PROSITE" id="PS51296"/>
    </source>
</evidence>
<dbReference type="PROSITE" id="PS51318">
    <property type="entry name" value="TAT"/>
    <property type="match status" value="1"/>
</dbReference>
<dbReference type="CDD" id="cd03467">
    <property type="entry name" value="Rieske"/>
    <property type="match status" value="1"/>
</dbReference>
<evidence type="ECO:0000256" key="6">
    <source>
        <dbReference type="ARBA" id="ARBA00023014"/>
    </source>
</evidence>
<protein>
    <recommendedName>
        <fullName evidence="2">Cytochrome bc1 complex Rieske iron-sulfur subunit</fullName>
    </recommendedName>
    <alternativeName>
        <fullName evidence="8">Cytochrome bc1 reductase complex subunit QcrA</fullName>
    </alternativeName>
</protein>
<dbReference type="InterPro" id="IPR017941">
    <property type="entry name" value="Rieske_2Fe-2S"/>
</dbReference>
<organism evidence="12 13">
    <name type="scientific">Micromonospora deserti</name>
    <dbReference type="NCBI Taxonomy" id="2070366"/>
    <lineage>
        <taxon>Bacteria</taxon>
        <taxon>Bacillati</taxon>
        <taxon>Actinomycetota</taxon>
        <taxon>Actinomycetes</taxon>
        <taxon>Micromonosporales</taxon>
        <taxon>Micromonosporaceae</taxon>
        <taxon>Micromonospora</taxon>
    </lineage>
</organism>
<evidence type="ECO:0000256" key="2">
    <source>
        <dbReference type="ARBA" id="ARBA00015816"/>
    </source>
</evidence>
<dbReference type="FunFam" id="2.102.10.10:FF:000016">
    <property type="entry name" value="Nitrite reductase/ring-hydroxylating ferredoxin subunit"/>
    <property type="match status" value="1"/>
</dbReference>
<dbReference type="OrthoDB" id="25106at2"/>
<dbReference type="GO" id="GO:0016020">
    <property type="term" value="C:membrane"/>
    <property type="evidence" value="ECO:0007669"/>
    <property type="project" value="InterPro"/>
</dbReference>
<dbReference type="Pfam" id="PF00355">
    <property type="entry name" value="Rieske"/>
    <property type="match status" value="1"/>
</dbReference>
<sequence length="161" mass="15236">MSDDPGHGPSRRAVLTGTAAAGVSALAGCQTYGQAAPAPAAPAPATPAPGASAPDPTGDGTAAPAGGPVLATVADVPVGGGRVLAAQGVVLTQPTAGTIKAFSAQCTHQGCTVTSVTEGTIVCACHNSVFDIADGSVRSGPATRALPATAVTVDGDAIRLG</sequence>
<evidence type="ECO:0000256" key="7">
    <source>
        <dbReference type="ARBA" id="ARBA00023157"/>
    </source>
</evidence>